<evidence type="ECO:0000259" key="1">
    <source>
        <dbReference type="Pfam" id="PF06985"/>
    </source>
</evidence>
<evidence type="ECO:0000313" key="2">
    <source>
        <dbReference type="EMBL" id="VUC34397.1"/>
    </source>
</evidence>
<accession>A0ABY6UUB0</accession>
<keyword evidence="3" id="KW-1185">Reference proteome</keyword>
<dbReference type="EMBL" id="CABFNS010000882">
    <property type="protein sequence ID" value="VUC34397.1"/>
    <property type="molecule type" value="Genomic_DNA"/>
</dbReference>
<evidence type="ECO:0000313" key="3">
    <source>
        <dbReference type="Proteomes" id="UP000766486"/>
    </source>
</evidence>
<feature type="domain" description="Heterokaryon incompatibility" evidence="1">
    <location>
        <begin position="206"/>
        <end position="359"/>
    </location>
</feature>
<dbReference type="InterPro" id="IPR010730">
    <property type="entry name" value="HET"/>
</dbReference>
<organism evidence="2 3">
    <name type="scientific">Bionectria ochroleuca</name>
    <name type="common">Gliocladium roseum</name>
    <dbReference type="NCBI Taxonomy" id="29856"/>
    <lineage>
        <taxon>Eukaryota</taxon>
        <taxon>Fungi</taxon>
        <taxon>Dikarya</taxon>
        <taxon>Ascomycota</taxon>
        <taxon>Pezizomycotina</taxon>
        <taxon>Sordariomycetes</taxon>
        <taxon>Hypocreomycetidae</taxon>
        <taxon>Hypocreales</taxon>
        <taxon>Bionectriaceae</taxon>
        <taxon>Clonostachys</taxon>
    </lineage>
</organism>
<dbReference type="Pfam" id="PF06985">
    <property type="entry name" value="HET"/>
    <property type="match status" value="1"/>
</dbReference>
<sequence length="559" mass="61454">MAASWCMKQKMKLEGKFSRATFLAAFTPQSMKSLPFISPLEYAFSCDICSEGEKVTTITGGVTIQALSKSAGSGCLACRLRYLGVLYALGKIDEDNVGWKVQFRGPVTGITKRYGSTLDANSSIFLYTRIGQVKSSSPAIGVGREIGHRRSSYLSVLTEWLRTCHEDHWACPNNTDVPLPTRVLAVGKVGSKKIQLKVASGQRGSYAALSHCWGGGIKMRTTKENLEVQTKRMRFSDLPKSFQDAVTVVRDLGLEYLWIDALCIIQDDKSDWEKESGNMAAVYQNAYIVLGADMSPSSEGGFLDVNEGGYHGQGSPIAVVDGWNIPIYARNEHTGHNKYLGPHPISEEPLSKRAWALQEQFLASKMVHFASKEMFQDSGAGEYLAGLWRNDLLLGLLWTTWGDGHPRAVPYRAPSWSWASISRPDCPYSSIGGFEDSDNKLKTVYARVLEAKCYPNSEDPLGTVCDGYLKISAPLVESTDEVPLFHKFDFEFAPKEKLYCLFIGEVTCGANGSPVLGLILQQRADISESTFERVGLFSTGSGKETTIIQGITDTLVTVI</sequence>
<dbReference type="PANTHER" id="PTHR33112">
    <property type="entry name" value="DOMAIN PROTEIN, PUTATIVE-RELATED"/>
    <property type="match status" value="1"/>
</dbReference>
<proteinExistence type="predicted"/>
<gene>
    <name evidence="2" type="ORF">CLO192961_LOCUS380579</name>
</gene>
<reference evidence="2 3" key="1">
    <citation type="submission" date="2019-06" db="EMBL/GenBank/DDBJ databases">
        <authorList>
            <person name="Broberg M."/>
        </authorList>
    </citation>
    <scope>NUCLEOTIDE SEQUENCE [LARGE SCALE GENOMIC DNA]</scope>
</reference>
<name>A0ABY6UUB0_BIOOC</name>
<comment type="caution">
    <text evidence="2">The sequence shown here is derived from an EMBL/GenBank/DDBJ whole genome shotgun (WGS) entry which is preliminary data.</text>
</comment>
<dbReference type="Proteomes" id="UP000766486">
    <property type="component" value="Unassembled WGS sequence"/>
</dbReference>
<protein>
    <recommendedName>
        <fullName evidence="1">Heterokaryon incompatibility domain-containing protein</fullName>
    </recommendedName>
</protein>
<dbReference type="PANTHER" id="PTHR33112:SF16">
    <property type="entry name" value="HETEROKARYON INCOMPATIBILITY DOMAIN-CONTAINING PROTEIN"/>
    <property type="match status" value="1"/>
</dbReference>